<keyword evidence="4" id="KW-0067">ATP-binding</keyword>
<accession>A0A2P2JBY6</accession>
<dbReference type="AlphaFoldDB" id="A0A2P2JBY6"/>
<dbReference type="InterPro" id="IPR027417">
    <property type="entry name" value="P-loop_NTPase"/>
</dbReference>
<evidence type="ECO:0000313" key="8">
    <source>
        <dbReference type="EMBL" id="MBW90953.1"/>
    </source>
</evidence>
<dbReference type="SMART" id="SM00487">
    <property type="entry name" value="DEXDc"/>
    <property type="match status" value="1"/>
</dbReference>
<feature type="compositionally biased region" description="Polar residues" evidence="5">
    <location>
        <begin position="75"/>
        <end position="96"/>
    </location>
</feature>
<evidence type="ECO:0000256" key="5">
    <source>
        <dbReference type="SAM" id="MobiDB-lite"/>
    </source>
</evidence>
<dbReference type="GO" id="GO:0004386">
    <property type="term" value="F:helicase activity"/>
    <property type="evidence" value="ECO:0007669"/>
    <property type="project" value="UniProtKB-KW"/>
</dbReference>
<dbReference type="GO" id="GO:0005524">
    <property type="term" value="F:ATP binding"/>
    <property type="evidence" value="ECO:0007669"/>
    <property type="project" value="UniProtKB-KW"/>
</dbReference>
<dbReference type="InterPro" id="IPR002004">
    <property type="entry name" value="PABP_HYD_C"/>
</dbReference>
<dbReference type="InterPro" id="IPR014001">
    <property type="entry name" value="Helicase_ATP-bd"/>
</dbReference>
<dbReference type="Pfam" id="PF00270">
    <property type="entry name" value="DEAD"/>
    <property type="match status" value="1"/>
</dbReference>
<dbReference type="PANTHER" id="PTHR47960">
    <property type="entry name" value="DEAD-BOX ATP-DEPENDENT RNA HELICASE 50"/>
    <property type="match status" value="1"/>
</dbReference>
<feature type="domain" description="Helicase ATP-binding" evidence="6">
    <location>
        <begin position="154"/>
        <end position="333"/>
    </location>
</feature>
<dbReference type="SUPFAM" id="SSF63570">
    <property type="entry name" value="PABC (PABP) domain"/>
    <property type="match status" value="1"/>
</dbReference>
<proteinExistence type="predicted"/>
<feature type="region of interest" description="Disordered" evidence="5">
    <location>
        <begin position="21"/>
        <end position="100"/>
    </location>
</feature>
<dbReference type="GO" id="GO:0016787">
    <property type="term" value="F:hydrolase activity"/>
    <property type="evidence" value="ECO:0007669"/>
    <property type="project" value="UniProtKB-KW"/>
</dbReference>
<dbReference type="GO" id="GO:0003723">
    <property type="term" value="F:RNA binding"/>
    <property type="evidence" value="ECO:0007669"/>
    <property type="project" value="InterPro"/>
</dbReference>
<sequence>MKKGSKAVIISLSFYQKLLSQSKSSTPIKSLPILRPFSSTTKSANTTRAQSAKDQYPREPSKESLILEKFRQRKLQGSSKPTTQKQRATPPSSTSAVLGETVSKGQAFSEDHDGRSEPATVVSCFSELGLREEVIVAAGEMGVWVPSEIQCVGIPAVLEGKSVVLSSYSGSGRTLAYLLPLIQLLRRDGELSSMKPDHPRAIVLCNTEEQSEEGFCIAKFISDFASNSHSGQLHPQNVCETPIGLLVGNPGEVLQQMDERSIYTDDVKYLVLDEADSMFDHGFGPEISKIISPSENHKLKLIDCGLQTIMVTSTITKILGKKSSPFVESLEHDNAGKVTATLLELDQTDVIDILECPDALKKKVAETLDSLASGS</sequence>
<dbReference type="Gene3D" id="3.40.50.300">
    <property type="entry name" value="P-loop containing nucleotide triphosphate hydrolases"/>
    <property type="match status" value="1"/>
</dbReference>
<name>A0A2P2JBY6_RHIMU</name>
<protein>
    <submittedName>
        <fullName evidence="8">Dead box ATP-dependent RNA helicase</fullName>
    </submittedName>
</protein>
<feature type="compositionally biased region" description="Basic and acidic residues" evidence="5">
    <location>
        <begin position="55"/>
        <end position="70"/>
    </location>
</feature>
<feature type="domain" description="PABC" evidence="7">
    <location>
        <begin position="299"/>
        <end position="375"/>
    </location>
</feature>
<feature type="compositionally biased region" description="Polar residues" evidence="5">
    <location>
        <begin position="37"/>
        <end position="53"/>
    </location>
</feature>
<dbReference type="InterPro" id="IPR036053">
    <property type="entry name" value="PABP-dom"/>
</dbReference>
<dbReference type="PROSITE" id="PS51192">
    <property type="entry name" value="HELICASE_ATP_BIND_1"/>
    <property type="match status" value="1"/>
</dbReference>
<keyword evidence="1" id="KW-0547">Nucleotide-binding</keyword>
<dbReference type="InterPro" id="IPR011545">
    <property type="entry name" value="DEAD/DEAH_box_helicase_dom"/>
</dbReference>
<dbReference type="PROSITE" id="PS51309">
    <property type="entry name" value="PABC"/>
    <property type="match status" value="1"/>
</dbReference>
<keyword evidence="2" id="KW-0378">Hydrolase</keyword>
<evidence type="ECO:0000256" key="2">
    <source>
        <dbReference type="ARBA" id="ARBA00022801"/>
    </source>
</evidence>
<dbReference type="EMBL" id="GGEC01010470">
    <property type="protein sequence ID" value="MBW90953.1"/>
    <property type="molecule type" value="Transcribed_RNA"/>
</dbReference>
<evidence type="ECO:0000259" key="7">
    <source>
        <dbReference type="PROSITE" id="PS51309"/>
    </source>
</evidence>
<dbReference type="SMART" id="SM00517">
    <property type="entry name" value="PolyA"/>
    <property type="match status" value="1"/>
</dbReference>
<dbReference type="SUPFAM" id="SSF52540">
    <property type="entry name" value="P-loop containing nucleoside triphosphate hydrolases"/>
    <property type="match status" value="1"/>
</dbReference>
<evidence type="ECO:0000259" key="6">
    <source>
        <dbReference type="PROSITE" id="PS51192"/>
    </source>
</evidence>
<keyword evidence="3 8" id="KW-0347">Helicase</keyword>
<evidence type="ECO:0000256" key="1">
    <source>
        <dbReference type="ARBA" id="ARBA00022741"/>
    </source>
</evidence>
<evidence type="ECO:0000256" key="4">
    <source>
        <dbReference type="ARBA" id="ARBA00022840"/>
    </source>
</evidence>
<evidence type="ECO:0000256" key="3">
    <source>
        <dbReference type="ARBA" id="ARBA00022806"/>
    </source>
</evidence>
<reference evidence="8" key="1">
    <citation type="submission" date="2018-02" db="EMBL/GenBank/DDBJ databases">
        <title>Rhizophora mucronata_Transcriptome.</title>
        <authorList>
            <person name="Meera S.P."/>
            <person name="Sreeshan A."/>
            <person name="Augustine A."/>
        </authorList>
    </citation>
    <scope>NUCLEOTIDE SEQUENCE</scope>
    <source>
        <tissue evidence="8">Leaf</tissue>
    </source>
</reference>
<organism evidence="8">
    <name type="scientific">Rhizophora mucronata</name>
    <name type="common">Asiatic mangrove</name>
    <dbReference type="NCBI Taxonomy" id="61149"/>
    <lineage>
        <taxon>Eukaryota</taxon>
        <taxon>Viridiplantae</taxon>
        <taxon>Streptophyta</taxon>
        <taxon>Embryophyta</taxon>
        <taxon>Tracheophyta</taxon>
        <taxon>Spermatophyta</taxon>
        <taxon>Magnoliopsida</taxon>
        <taxon>eudicotyledons</taxon>
        <taxon>Gunneridae</taxon>
        <taxon>Pentapetalae</taxon>
        <taxon>rosids</taxon>
        <taxon>fabids</taxon>
        <taxon>Malpighiales</taxon>
        <taxon>Rhizophoraceae</taxon>
        <taxon>Rhizophora</taxon>
    </lineage>
</organism>